<comment type="caution">
    <text evidence="2">The sequence shown here is derived from an EMBL/GenBank/DDBJ whole genome shotgun (WGS) entry which is preliminary data.</text>
</comment>
<protein>
    <recommendedName>
        <fullName evidence="4">KAP NTPase domain-containing protein</fullName>
    </recommendedName>
</protein>
<evidence type="ECO:0000256" key="1">
    <source>
        <dbReference type="SAM" id="Phobius"/>
    </source>
</evidence>
<feature type="transmembrane region" description="Helical" evidence="1">
    <location>
        <begin position="81"/>
        <end position="99"/>
    </location>
</feature>
<keyword evidence="1" id="KW-1133">Transmembrane helix</keyword>
<keyword evidence="1" id="KW-0472">Membrane</keyword>
<feature type="transmembrane region" description="Helical" evidence="1">
    <location>
        <begin position="318"/>
        <end position="337"/>
    </location>
</feature>
<dbReference type="RefSeq" id="WP_242382027.1">
    <property type="nucleotide sequence ID" value="NZ_JAKRKC020000001.1"/>
</dbReference>
<gene>
    <name evidence="2" type="ORF">MF672_011065</name>
</gene>
<evidence type="ECO:0000313" key="3">
    <source>
        <dbReference type="Proteomes" id="UP001317259"/>
    </source>
</evidence>
<dbReference type="SUPFAM" id="SSF52540">
    <property type="entry name" value="P-loop containing nucleoside triphosphate hydrolases"/>
    <property type="match status" value="1"/>
</dbReference>
<feature type="transmembrane region" description="Helical" evidence="1">
    <location>
        <begin position="111"/>
        <end position="132"/>
    </location>
</feature>
<feature type="transmembrane region" description="Helical" evidence="1">
    <location>
        <begin position="286"/>
        <end position="306"/>
    </location>
</feature>
<proteinExistence type="predicted"/>
<evidence type="ECO:0000313" key="2">
    <source>
        <dbReference type="EMBL" id="MCK2214328.1"/>
    </source>
</evidence>
<reference evidence="2 3" key="1">
    <citation type="submission" date="2022-04" db="EMBL/GenBank/DDBJ databases">
        <title>Genome draft of Actinomadura sp. ATCC 31491.</title>
        <authorList>
            <person name="Shi X."/>
            <person name="Du Y."/>
        </authorList>
    </citation>
    <scope>NUCLEOTIDE SEQUENCE [LARGE SCALE GENOMIC DNA]</scope>
    <source>
        <strain evidence="2 3">ATCC 31491</strain>
    </source>
</reference>
<evidence type="ECO:0008006" key="4">
    <source>
        <dbReference type="Google" id="ProtNLM"/>
    </source>
</evidence>
<keyword evidence="3" id="KW-1185">Reference proteome</keyword>
<organism evidence="2 3">
    <name type="scientific">Actinomadura luzonensis</name>
    <dbReference type="NCBI Taxonomy" id="2805427"/>
    <lineage>
        <taxon>Bacteria</taxon>
        <taxon>Bacillati</taxon>
        <taxon>Actinomycetota</taxon>
        <taxon>Actinomycetes</taxon>
        <taxon>Streptosporangiales</taxon>
        <taxon>Thermomonosporaceae</taxon>
        <taxon>Actinomadura</taxon>
    </lineage>
</organism>
<keyword evidence="1" id="KW-0812">Transmembrane</keyword>
<sequence>MSPRIAVVGVQMGAKADRLSPEELARVAHELLRHDAELRCDPELHPDILGDVRKRADQILAPLVDEIANVDEARRAWRRPWAVAALVLLVAALLVLRAVSGTAVLPSWPSAAVITFAVALVAMGCFAFVSWWNVTRRRNRTADVELRAALLPPLRALLRLIISELQDDEARWSGTLSTTKAPALVELNLQDTIPSRTYERLRTFIAEHESSATGVAGARGSGKTTLMRRLSLDDTLGCHVALVSTPVKYAAVEFTRLIHGELARAGLRSSAAGLARRHLAAPALRVALRTLLMAAAALLLVTLWLYDKNRPVPTSFDLGWTGLSAVALGALILGFALNRAWAFFRIRAGMSTFPQSTRELCLQQLEFLRWSTSVERSASAAIKVSGSGFEGGSKLSQAEREVTHADAVQALRQFVEQLLALGGRPVVICVDELDKLADPAEAVDAINGLKDLFHVAKAHFVLSVSTDAMLSFAARGVPMRDVFDSAFDTIISVAPLSLDESQTLISRRARDFSRVFVLFCHAWSGGHARDLIRTARSCVDLKRDLQDGEQADIALLSRRVLRHDLREVVDATVEKLRGDDGDLAKTMLDPVLAFQEALEDDAANLHDLLKRIKFPPDAGMAAMAAEARPATTLAPYARIAALCERLFSISRPPAAWQAEAMSDAVIALAEARAALGRHPREIERKLRRAADACALADVSG</sequence>
<name>A0ABT0FPP1_9ACTN</name>
<dbReference type="EMBL" id="JAKRKC020000001">
    <property type="protein sequence ID" value="MCK2214328.1"/>
    <property type="molecule type" value="Genomic_DNA"/>
</dbReference>
<accession>A0ABT0FPP1</accession>
<dbReference type="InterPro" id="IPR027417">
    <property type="entry name" value="P-loop_NTPase"/>
</dbReference>
<dbReference type="Proteomes" id="UP001317259">
    <property type="component" value="Unassembled WGS sequence"/>
</dbReference>